<dbReference type="SUPFAM" id="SSF48371">
    <property type="entry name" value="ARM repeat"/>
    <property type="match status" value="1"/>
</dbReference>
<proteinExistence type="predicted"/>
<organism evidence="3">
    <name type="scientific">Eutreptiella gymnastica</name>
    <dbReference type="NCBI Taxonomy" id="73025"/>
    <lineage>
        <taxon>Eukaryota</taxon>
        <taxon>Discoba</taxon>
        <taxon>Euglenozoa</taxon>
        <taxon>Euglenida</taxon>
        <taxon>Spirocuta</taxon>
        <taxon>Euglenophyceae</taxon>
        <taxon>Eutreptiales</taxon>
        <taxon>Eutreptiaceae</taxon>
        <taxon>Eutreptiella</taxon>
    </lineage>
</organism>
<name>A0A7S4LGK3_9EUGL</name>
<evidence type="ECO:0000259" key="2">
    <source>
        <dbReference type="PROSITE" id="PS51363"/>
    </source>
</evidence>
<dbReference type="AlphaFoldDB" id="A0A7S4LGK3"/>
<feature type="compositionally biased region" description="Basic and acidic residues" evidence="1">
    <location>
        <begin position="1"/>
        <end position="11"/>
    </location>
</feature>
<evidence type="ECO:0000313" key="3">
    <source>
        <dbReference type="EMBL" id="CAE0828116.1"/>
    </source>
</evidence>
<feature type="region of interest" description="Disordered" evidence="1">
    <location>
        <begin position="1"/>
        <end position="23"/>
    </location>
</feature>
<dbReference type="EMBL" id="HBJA01114305">
    <property type="protein sequence ID" value="CAE0828116.1"/>
    <property type="molecule type" value="Transcribed_RNA"/>
</dbReference>
<reference evidence="3" key="1">
    <citation type="submission" date="2021-01" db="EMBL/GenBank/DDBJ databases">
        <authorList>
            <person name="Corre E."/>
            <person name="Pelletier E."/>
            <person name="Niang G."/>
            <person name="Scheremetjew M."/>
            <person name="Finn R."/>
            <person name="Kale V."/>
            <person name="Holt S."/>
            <person name="Cochrane G."/>
            <person name="Meng A."/>
            <person name="Brown T."/>
            <person name="Cohen L."/>
        </authorList>
    </citation>
    <scope>NUCLEOTIDE SEQUENCE</scope>
    <source>
        <strain evidence="3">CCMP1594</strain>
    </source>
</reference>
<sequence>MGKDDIDRTPVEDDEDEPEEDERIEEVFDYVQKHDPKETAEFINKVATQGPATIEGNLCTNKPFFSAYFLLMGIFDEDEPLPPQITEKADYLKGWADDDEKQEALLCCFEFFVCKKQEGSIDAFEGVLKPLWELDIVAEQIIIQWCENETASCGFGVTEEHALQVREAAKPFVAWVQEGEER</sequence>
<dbReference type="Gene3D" id="1.25.40.180">
    <property type="match status" value="1"/>
</dbReference>
<feature type="domain" description="W2" evidence="2">
    <location>
        <begin position="17"/>
        <end position="182"/>
    </location>
</feature>
<feature type="compositionally biased region" description="Acidic residues" evidence="1">
    <location>
        <begin position="12"/>
        <end position="23"/>
    </location>
</feature>
<dbReference type="Pfam" id="PF02020">
    <property type="entry name" value="W2"/>
    <property type="match status" value="1"/>
</dbReference>
<dbReference type="PROSITE" id="PS51363">
    <property type="entry name" value="W2"/>
    <property type="match status" value="1"/>
</dbReference>
<accession>A0A7S4LGK3</accession>
<dbReference type="InterPro" id="IPR016024">
    <property type="entry name" value="ARM-type_fold"/>
</dbReference>
<dbReference type="InterPro" id="IPR003307">
    <property type="entry name" value="W2_domain"/>
</dbReference>
<evidence type="ECO:0000256" key="1">
    <source>
        <dbReference type="SAM" id="MobiDB-lite"/>
    </source>
</evidence>
<gene>
    <name evidence="3" type="ORF">EGYM00163_LOCUS39385</name>
</gene>
<protein>
    <recommendedName>
        <fullName evidence="2">W2 domain-containing protein</fullName>
    </recommendedName>
</protein>